<dbReference type="EMBL" id="QXLS01000001">
    <property type="protein sequence ID" value="RKA10570.1"/>
    <property type="molecule type" value="Genomic_DNA"/>
</dbReference>
<dbReference type="AlphaFoldDB" id="A0AB37NLF5"/>
<dbReference type="NCBIfam" id="NF011972">
    <property type="entry name" value="PRK15443.1-3"/>
    <property type="match status" value="1"/>
</dbReference>
<dbReference type="EC" id="4.2.1.28" evidence="1"/>
<dbReference type="Pfam" id="PF02287">
    <property type="entry name" value="Dehydratase_SU"/>
    <property type="match status" value="1"/>
</dbReference>
<dbReference type="NCBIfam" id="NF011973">
    <property type="entry name" value="PRK15443.1-4"/>
    <property type="match status" value="1"/>
</dbReference>
<sequence length="171" mass="19138">MMNQEALENMVRNILQEVNSGAVSTTTSQKVSGDTLTVRDYPLGTKRPELVKTSTSKSLDDITLKSVLDGTIKPEDVRVTAETLKMQAQVARDAGRATLANNFERAAELTIVPDERILEIYNAMRPYRSSREELLAIADELESVYHATICSNYVREAAQLYQERKKLKGDN</sequence>
<organism evidence="1 2">
    <name type="scientific">Listeria monocytogenes</name>
    <dbReference type="NCBI Taxonomy" id="1639"/>
    <lineage>
        <taxon>Bacteria</taxon>
        <taxon>Bacillati</taxon>
        <taxon>Bacillota</taxon>
        <taxon>Bacilli</taxon>
        <taxon>Bacillales</taxon>
        <taxon>Listeriaceae</taxon>
        <taxon>Listeria</taxon>
    </lineage>
</organism>
<proteinExistence type="predicted"/>
<dbReference type="InterPro" id="IPR036091">
    <property type="entry name" value="Prodiol/glycerol_DeHase__sf_su"/>
</dbReference>
<reference evidence="1 2" key="1">
    <citation type="journal article" date="2018" name="BMC Genomics">
        <title>Genes significantly associated with lineage II food isolates of Listeria monocytogenes.</title>
        <authorList>
            <person name="Pirone-Davies C."/>
            <person name="Chen Y."/>
            <person name="Pightling A."/>
            <person name="Ryan G."/>
            <person name="Wang Y."/>
            <person name="Yao K."/>
            <person name="Hoffmann M."/>
            <person name="Allard M.W."/>
        </authorList>
    </citation>
    <scope>NUCLEOTIDE SEQUENCE [LARGE SCALE GENOMIC DNA]</scope>
    <source>
        <strain evidence="1 2">PNUSAL000550</strain>
    </source>
</reference>
<dbReference type="SUPFAM" id="SSF47148">
    <property type="entry name" value="Diol dehydratase, gamma subunit"/>
    <property type="match status" value="1"/>
</dbReference>
<evidence type="ECO:0000313" key="2">
    <source>
        <dbReference type="Proteomes" id="UP000272537"/>
    </source>
</evidence>
<gene>
    <name evidence="1" type="primary">pdue</name>
    <name evidence="1" type="ORF">DYZ80_00097</name>
</gene>
<dbReference type="Proteomes" id="UP000272537">
    <property type="component" value="Unassembled WGS sequence"/>
</dbReference>
<dbReference type="GO" id="GO:0050215">
    <property type="term" value="F:propanediol dehydratase activity"/>
    <property type="evidence" value="ECO:0007669"/>
    <property type="project" value="UniProtKB-EC"/>
</dbReference>
<keyword evidence="1" id="KW-0456">Lyase</keyword>
<dbReference type="PIRSF" id="PIRSF018505">
    <property type="entry name" value="Prpndl_dhdrts_sm"/>
    <property type="match status" value="1"/>
</dbReference>
<dbReference type="Gene3D" id="1.10.1510.20">
    <property type="entry name" value="Propanediol/glycerol dehydratase, small subunit"/>
    <property type="match status" value="1"/>
</dbReference>
<name>A0AB37NLF5_LISMN</name>
<comment type="caution">
    <text evidence="1">The sequence shown here is derived from an EMBL/GenBank/DDBJ whole genome shotgun (WGS) entry which is preliminary data.</text>
</comment>
<evidence type="ECO:0000313" key="1">
    <source>
        <dbReference type="EMBL" id="RKA10570.1"/>
    </source>
</evidence>
<protein>
    <submittedName>
        <fullName evidence="1">Propanediol dehydratase small subunit</fullName>
        <ecNumber evidence="1">4.2.1.28</ecNumber>
    </submittedName>
</protein>
<dbReference type="InterPro" id="IPR003207">
    <property type="entry name" value="Ppandiol/glycerol_DeHydtase_su"/>
</dbReference>
<accession>A0AB37NLF5</accession>